<reference evidence="2 3" key="1">
    <citation type="submission" date="2019-09" db="EMBL/GenBank/DDBJ databases">
        <title>Complete genome sequence of Mycobacterium avium subsp. hominissuis strain JP-H-1.</title>
        <authorList>
            <person name="Kinoshita Y."/>
            <person name="Niwa H."/>
            <person name="Uchida-Fujii E."/>
            <person name="Nukada T."/>
        </authorList>
    </citation>
    <scope>NUCLEOTIDE SEQUENCE [LARGE SCALE GENOMIC DNA]</scope>
    <source>
        <strain evidence="2 3">JP-H-1</strain>
        <plasmid evidence="2 3">p1-JPH1</plasmid>
    </source>
</reference>
<dbReference type="Proteomes" id="UP000327362">
    <property type="component" value="Plasmid p1-JPH1"/>
</dbReference>
<organism evidence="2 3">
    <name type="scientific">Mycobacterium avium subsp. hominissuis</name>
    <dbReference type="NCBI Taxonomy" id="439334"/>
    <lineage>
        <taxon>Bacteria</taxon>
        <taxon>Bacillati</taxon>
        <taxon>Actinomycetota</taxon>
        <taxon>Actinomycetes</taxon>
        <taxon>Mycobacteriales</taxon>
        <taxon>Mycobacteriaceae</taxon>
        <taxon>Mycobacterium</taxon>
        <taxon>Mycobacterium avium complex (MAC)</taxon>
    </lineage>
</organism>
<protein>
    <submittedName>
        <fullName evidence="2">Uncharacterized protein</fullName>
    </submittedName>
</protein>
<geneLocation type="plasmid" evidence="2 3">
    <name>p1-JPH1</name>
</geneLocation>
<name>A0AAI8ST54_MYCAV</name>
<accession>A0AAI8ST54</accession>
<evidence type="ECO:0000313" key="2">
    <source>
        <dbReference type="EMBL" id="BBN50757.1"/>
    </source>
</evidence>
<proteinExistence type="predicted"/>
<dbReference type="RefSeq" id="WP_232060680.1">
    <property type="nucleotide sequence ID" value="NZ_AP020327.1"/>
</dbReference>
<feature type="compositionally biased region" description="Basic and acidic residues" evidence="1">
    <location>
        <begin position="23"/>
        <end position="40"/>
    </location>
</feature>
<dbReference type="AlphaFoldDB" id="A0AAI8ST54"/>
<sequence length="85" mass="9934">MPHQDCGPPPARPEGPVTDDEEAAMHRSADDLKHSVEQREKTRRRVRVEQRRSPAQLTPRSRNQARMRKRPGKGHRHAWRREVTA</sequence>
<feature type="compositionally biased region" description="Polar residues" evidence="1">
    <location>
        <begin position="53"/>
        <end position="62"/>
    </location>
</feature>
<evidence type="ECO:0000313" key="3">
    <source>
        <dbReference type="Proteomes" id="UP000327362"/>
    </source>
</evidence>
<gene>
    <name evidence="2" type="ORF">JPH1_52320</name>
</gene>
<dbReference type="EMBL" id="AP020327">
    <property type="protein sequence ID" value="BBN50757.1"/>
    <property type="molecule type" value="Genomic_DNA"/>
</dbReference>
<feature type="compositionally biased region" description="Basic residues" evidence="1">
    <location>
        <begin position="63"/>
        <end position="79"/>
    </location>
</feature>
<keyword evidence="2" id="KW-0614">Plasmid</keyword>
<feature type="region of interest" description="Disordered" evidence="1">
    <location>
        <begin position="1"/>
        <end position="85"/>
    </location>
</feature>
<evidence type="ECO:0000256" key="1">
    <source>
        <dbReference type="SAM" id="MobiDB-lite"/>
    </source>
</evidence>